<evidence type="ECO:0000256" key="1">
    <source>
        <dbReference type="SAM" id="SignalP"/>
    </source>
</evidence>
<evidence type="ECO:0000313" key="2">
    <source>
        <dbReference type="Proteomes" id="UP000515211"/>
    </source>
</evidence>
<keyword evidence="2" id="KW-1185">Reference proteome</keyword>
<dbReference type="GeneID" id="107478169"/>
<name>A0A6P4CRS5_ARADU</name>
<protein>
    <submittedName>
        <fullName evidence="3">Protein FAR1-RELATED SEQUENCE 5-like</fullName>
    </submittedName>
</protein>
<dbReference type="RefSeq" id="XP_015953802.1">
    <property type="nucleotide sequence ID" value="XM_016098316.1"/>
</dbReference>
<sequence>MRRTQGSVVLIDVVLVRCASCTVCYAVRPLPYLSVEVARLEDCTLVADGFQEYAERSGGVDDVAEGRLSRPVSAKDFLGKDFATEEDAYAAYKEFTKLRGFGVRKGDVSRVNGVLIRRDFSAIDHVQDVLSTMTVLSEVRTIVDKHNHELSPAMFAHLLPSHRKMSDGDKTQVDSLKQFGIATSKMMAYMAGQSCGYGMLQFTKQDLYNYVHRQKIARICDADTAATISYLEDRANADMKTVARYTQTLDNQLGSLFRAHSKMTTDYQLFGDV</sequence>
<proteinExistence type="predicted"/>
<dbReference type="PANTHER" id="PTHR47718">
    <property type="entry name" value="OS01G0519700 PROTEIN"/>
    <property type="match status" value="1"/>
</dbReference>
<reference evidence="3" key="2">
    <citation type="submission" date="2025-08" db="UniProtKB">
        <authorList>
            <consortium name="RefSeq"/>
        </authorList>
    </citation>
    <scope>IDENTIFICATION</scope>
    <source>
        <tissue evidence="3">Whole plant</tissue>
    </source>
</reference>
<dbReference type="AlphaFoldDB" id="A0A6P4CRS5"/>
<dbReference type="KEGG" id="adu:107478169"/>
<keyword evidence="1" id="KW-0732">Signal</keyword>
<evidence type="ECO:0000313" key="3">
    <source>
        <dbReference type="RefSeq" id="XP_015953802.1"/>
    </source>
</evidence>
<dbReference type="Proteomes" id="UP000515211">
    <property type="component" value="Chromosome 3"/>
</dbReference>
<organism evidence="2 3">
    <name type="scientific">Arachis duranensis</name>
    <name type="common">Wild peanut</name>
    <dbReference type="NCBI Taxonomy" id="130453"/>
    <lineage>
        <taxon>Eukaryota</taxon>
        <taxon>Viridiplantae</taxon>
        <taxon>Streptophyta</taxon>
        <taxon>Embryophyta</taxon>
        <taxon>Tracheophyta</taxon>
        <taxon>Spermatophyta</taxon>
        <taxon>Magnoliopsida</taxon>
        <taxon>eudicotyledons</taxon>
        <taxon>Gunneridae</taxon>
        <taxon>Pentapetalae</taxon>
        <taxon>rosids</taxon>
        <taxon>fabids</taxon>
        <taxon>Fabales</taxon>
        <taxon>Fabaceae</taxon>
        <taxon>Papilionoideae</taxon>
        <taxon>50 kb inversion clade</taxon>
        <taxon>dalbergioids sensu lato</taxon>
        <taxon>Dalbergieae</taxon>
        <taxon>Pterocarpus clade</taxon>
        <taxon>Arachis</taxon>
    </lineage>
</organism>
<accession>A0A6P4CRS5</accession>
<dbReference type="PANTHER" id="PTHR47718:SF15">
    <property type="entry name" value="PROTEIN FAR1-RELATED SEQUENCE 5-LIKE"/>
    <property type="match status" value="1"/>
</dbReference>
<feature type="signal peptide" evidence="1">
    <location>
        <begin position="1"/>
        <end position="21"/>
    </location>
</feature>
<gene>
    <name evidence="3" type="primary">LOC107478169</name>
</gene>
<feature type="chain" id="PRO_5027774349" evidence="1">
    <location>
        <begin position="22"/>
        <end position="273"/>
    </location>
</feature>
<reference evidence="2" key="1">
    <citation type="journal article" date="2016" name="Nat. Genet.">
        <title>The genome sequences of Arachis duranensis and Arachis ipaensis, the diploid ancestors of cultivated peanut.</title>
        <authorList>
            <person name="Bertioli D.J."/>
            <person name="Cannon S.B."/>
            <person name="Froenicke L."/>
            <person name="Huang G."/>
            <person name="Farmer A.D."/>
            <person name="Cannon E.K."/>
            <person name="Liu X."/>
            <person name="Gao D."/>
            <person name="Clevenger J."/>
            <person name="Dash S."/>
            <person name="Ren L."/>
            <person name="Moretzsohn M.C."/>
            <person name="Shirasawa K."/>
            <person name="Huang W."/>
            <person name="Vidigal B."/>
            <person name="Abernathy B."/>
            <person name="Chu Y."/>
            <person name="Niederhuth C.E."/>
            <person name="Umale P."/>
            <person name="Araujo A.C."/>
            <person name="Kozik A."/>
            <person name="Kim K.D."/>
            <person name="Burow M.D."/>
            <person name="Varshney R.K."/>
            <person name="Wang X."/>
            <person name="Zhang X."/>
            <person name="Barkley N."/>
            <person name="Guimaraes P.M."/>
            <person name="Isobe S."/>
            <person name="Guo B."/>
            <person name="Liao B."/>
            <person name="Stalker H.T."/>
            <person name="Schmitz R.J."/>
            <person name="Scheffler B.E."/>
            <person name="Leal-Bertioli S.C."/>
            <person name="Xun X."/>
            <person name="Jackson S.A."/>
            <person name="Michelmore R."/>
            <person name="Ozias-Akins P."/>
        </authorList>
    </citation>
    <scope>NUCLEOTIDE SEQUENCE [LARGE SCALE GENOMIC DNA]</scope>
    <source>
        <strain evidence="2">cv. V14167</strain>
    </source>
</reference>